<dbReference type="UniPathway" id="UPA00705"/>
<dbReference type="Gene3D" id="2.60.370.10">
    <property type="entry name" value="Ctag/Cox11"/>
    <property type="match status" value="1"/>
</dbReference>
<evidence type="ECO:0000256" key="9">
    <source>
        <dbReference type="ARBA" id="ARBA00022989"/>
    </source>
</evidence>
<dbReference type="NCBIfam" id="NF003465">
    <property type="entry name" value="PRK05089.1"/>
    <property type="match status" value="1"/>
</dbReference>
<dbReference type="AlphaFoldDB" id="A0A7R8ZFD2"/>
<evidence type="ECO:0000256" key="12">
    <source>
        <dbReference type="ARBA" id="ARBA00049512"/>
    </source>
</evidence>
<evidence type="ECO:0000256" key="7">
    <source>
        <dbReference type="ARBA" id="ARBA00022692"/>
    </source>
</evidence>
<organism evidence="13">
    <name type="scientific">Cyprideis torosa</name>
    <dbReference type="NCBI Taxonomy" id="163714"/>
    <lineage>
        <taxon>Eukaryota</taxon>
        <taxon>Metazoa</taxon>
        <taxon>Ecdysozoa</taxon>
        <taxon>Arthropoda</taxon>
        <taxon>Crustacea</taxon>
        <taxon>Oligostraca</taxon>
        <taxon>Ostracoda</taxon>
        <taxon>Podocopa</taxon>
        <taxon>Podocopida</taxon>
        <taxon>Cytherocopina</taxon>
        <taxon>Cytheroidea</taxon>
        <taxon>Cytherideidae</taxon>
        <taxon>Cyprideis</taxon>
    </lineage>
</organism>
<accession>A0A7R8ZFD2</accession>
<evidence type="ECO:0000256" key="5">
    <source>
        <dbReference type="ARBA" id="ARBA00009578"/>
    </source>
</evidence>
<keyword evidence="10" id="KW-0472">Membrane</keyword>
<comment type="cofactor">
    <cofactor evidence="1">
        <name>heme</name>
        <dbReference type="ChEBI" id="CHEBI:30413"/>
    </cofactor>
</comment>
<keyword evidence="9" id="KW-1133">Transmembrane helix</keyword>
<evidence type="ECO:0000256" key="11">
    <source>
        <dbReference type="ARBA" id="ARBA00032715"/>
    </source>
</evidence>
<dbReference type="GO" id="GO:0005743">
    <property type="term" value="C:mitochondrial inner membrane"/>
    <property type="evidence" value="ECO:0007669"/>
    <property type="project" value="UniProtKB-SubCell"/>
</dbReference>
<dbReference type="SUPFAM" id="SSF110111">
    <property type="entry name" value="Ctag/Cox11"/>
    <property type="match status" value="1"/>
</dbReference>
<dbReference type="Pfam" id="PF04442">
    <property type="entry name" value="CtaG_Cox11"/>
    <property type="match status" value="1"/>
</dbReference>
<dbReference type="GO" id="GO:0006119">
    <property type="term" value="P:oxidative phosphorylation"/>
    <property type="evidence" value="ECO:0007669"/>
    <property type="project" value="UniProtKB-UniPathway"/>
</dbReference>
<comment type="pathway">
    <text evidence="4">Energy metabolism; oxidative phosphorylation.</text>
</comment>
<dbReference type="InterPro" id="IPR023471">
    <property type="entry name" value="CtaG/Cox11_dom_sf"/>
</dbReference>
<dbReference type="Pfam" id="PF00115">
    <property type="entry name" value="COX1"/>
    <property type="match status" value="1"/>
</dbReference>
<dbReference type="InterPro" id="IPR036927">
    <property type="entry name" value="Cyt_c_oxase-like_su1_sf"/>
</dbReference>
<keyword evidence="7" id="KW-0812">Transmembrane</keyword>
<dbReference type="InterPro" id="IPR000883">
    <property type="entry name" value="Cyt_C_Oxase_1"/>
</dbReference>
<evidence type="ECO:0000256" key="4">
    <source>
        <dbReference type="ARBA" id="ARBA00004673"/>
    </source>
</evidence>
<evidence type="ECO:0000256" key="10">
    <source>
        <dbReference type="ARBA" id="ARBA00023136"/>
    </source>
</evidence>
<dbReference type="InterPro" id="IPR007533">
    <property type="entry name" value="Cyt_c_oxidase_assmbl_CtaG"/>
</dbReference>
<comment type="catalytic activity">
    <reaction evidence="12">
        <text>4 Fe(II)-[cytochrome c] + O2 + 8 H(+)(in) = 4 Fe(III)-[cytochrome c] + 2 H2O + 4 H(+)(out)</text>
        <dbReference type="Rhea" id="RHEA:11436"/>
        <dbReference type="Rhea" id="RHEA-COMP:10350"/>
        <dbReference type="Rhea" id="RHEA-COMP:14399"/>
        <dbReference type="ChEBI" id="CHEBI:15377"/>
        <dbReference type="ChEBI" id="CHEBI:15378"/>
        <dbReference type="ChEBI" id="CHEBI:15379"/>
        <dbReference type="ChEBI" id="CHEBI:29033"/>
        <dbReference type="ChEBI" id="CHEBI:29034"/>
        <dbReference type="EC" id="7.1.1.9"/>
    </reaction>
    <physiologicalReaction direction="left-to-right" evidence="12">
        <dbReference type="Rhea" id="RHEA:11437"/>
    </physiologicalReaction>
</comment>
<sequence length="267" mass="29516">MYDEKLGKIHFWLSAIFVNVLFFPMHFVGLAGMPRRIPDYSLQFADWNMIASIGAFGFGFAQLLFLYIVIKCIRGGEKATDKVWEGAEGKDKAVSKTAIKHLAIVVGMFGFGYLMVPLYNVICDVAGLNGKTGRTELQAAERVQADEQREITVEFVSVINGGGGWEFTPNQHSMKVHPGKLYNASYFAKNLSSRDVVGQAVPSLAPSAAAKYFNKTECFCFTRQEFEAGGSRDMPLTFIIDPKIPETIQTVTLSYTFFNTADKPAGS</sequence>
<dbReference type="GO" id="GO:0004129">
    <property type="term" value="F:cytochrome-c oxidase activity"/>
    <property type="evidence" value="ECO:0007669"/>
    <property type="project" value="UniProtKB-EC"/>
</dbReference>
<reference evidence="13" key="1">
    <citation type="submission" date="2020-11" db="EMBL/GenBank/DDBJ databases">
        <authorList>
            <person name="Tran Van P."/>
        </authorList>
    </citation>
    <scope>NUCLEOTIDE SEQUENCE</scope>
</reference>
<evidence type="ECO:0000256" key="3">
    <source>
        <dbReference type="ARBA" id="ARBA00004243"/>
    </source>
</evidence>
<evidence type="ECO:0000313" key="13">
    <source>
        <dbReference type="EMBL" id="CAD7222031.1"/>
    </source>
</evidence>
<comment type="function">
    <text evidence="2">Exerts its effect at some terminal stage of cytochrome c oxidase synthesis, probably by being involved in the insertion of the copper B into subunit I.</text>
</comment>
<evidence type="ECO:0000256" key="1">
    <source>
        <dbReference type="ARBA" id="ARBA00001971"/>
    </source>
</evidence>
<dbReference type="PANTHER" id="PTHR21320:SF3">
    <property type="entry name" value="CYTOCHROME C OXIDASE ASSEMBLY PROTEIN COX11, MITOCHONDRIAL-RELATED"/>
    <property type="match status" value="1"/>
</dbReference>
<name>A0A7R8ZFD2_9CRUS</name>
<dbReference type="OrthoDB" id="10002679at2759"/>
<protein>
    <recommendedName>
        <fullName evidence="6">Cytochrome c oxidase subunit 1</fullName>
    </recommendedName>
    <alternativeName>
        <fullName evidence="11">Cytochrome c oxidase polypeptide I</fullName>
    </alternativeName>
</protein>
<gene>
    <name evidence="13" type="ORF">CTOB1V02_LOCUS50</name>
</gene>
<evidence type="ECO:0000256" key="8">
    <source>
        <dbReference type="ARBA" id="ARBA00022967"/>
    </source>
</evidence>
<dbReference type="GO" id="GO:0005507">
    <property type="term" value="F:copper ion binding"/>
    <property type="evidence" value="ECO:0007669"/>
    <property type="project" value="InterPro"/>
</dbReference>
<dbReference type="PROSITE" id="PS50855">
    <property type="entry name" value="COX1"/>
    <property type="match status" value="1"/>
</dbReference>
<dbReference type="GO" id="GO:0020037">
    <property type="term" value="F:heme binding"/>
    <property type="evidence" value="ECO:0007669"/>
    <property type="project" value="InterPro"/>
</dbReference>
<proteinExistence type="inferred from homology"/>
<evidence type="ECO:0000256" key="2">
    <source>
        <dbReference type="ARBA" id="ARBA00004007"/>
    </source>
</evidence>
<evidence type="ECO:0000256" key="6">
    <source>
        <dbReference type="ARBA" id="ARBA00015947"/>
    </source>
</evidence>
<dbReference type="EMBL" id="OB660025">
    <property type="protein sequence ID" value="CAD7222031.1"/>
    <property type="molecule type" value="Genomic_DNA"/>
</dbReference>
<dbReference type="InterPro" id="IPR023616">
    <property type="entry name" value="Cyt_c_oxase-like_su1_dom"/>
</dbReference>
<dbReference type="PANTHER" id="PTHR21320">
    <property type="entry name" value="CYTOCHROME C OXIDASE ASSEMBLY PROTEIN COX11-RELATED"/>
    <property type="match status" value="1"/>
</dbReference>
<dbReference type="Gene3D" id="1.20.210.10">
    <property type="entry name" value="Cytochrome c oxidase-like, subunit I domain"/>
    <property type="match status" value="1"/>
</dbReference>
<keyword evidence="8" id="KW-1278">Translocase</keyword>
<dbReference type="SUPFAM" id="SSF81442">
    <property type="entry name" value="Cytochrome c oxidase subunit I-like"/>
    <property type="match status" value="1"/>
</dbReference>
<comment type="subcellular location">
    <subcellularLocation>
        <location evidence="3">Mitochondrion inner membrane</location>
        <topology evidence="3">Single-pass membrane protein</topology>
        <orientation evidence="3">Intermembrane side</orientation>
    </subcellularLocation>
</comment>
<comment type="similarity">
    <text evidence="5">Belongs to the heme-copper respiratory oxidase family.</text>
</comment>